<proteinExistence type="predicted"/>
<gene>
    <name evidence="1" type="ORF">VVAX_03424</name>
</gene>
<dbReference type="InterPro" id="IPR016516">
    <property type="entry name" value="UCP07580"/>
</dbReference>
<evidence type="ECO:0000313" key="1">
    <source>
        <dbReference type="EMBL" id="CAA2105778.1"/>
    </source>
</evidence>
<dbReference type="EMBL" id="LR743507">
    <property type="protein sequence ID" value="CAA2105778.1"/>
    <property type="molecule type" value="Genomic_DNA"/>
</dbReference>
<name>A0A679J7Z5_VARPD</name>
<dbReference type="Pfam" id="PF10118">
    <property type="entry name" value="Metal_hydrol"/>
    <property type="match status" value="1"/>
</dbReference>
<dbReference type="PANTHER" id="PTHR39456:SF1">
    <property type="entry name" value="METAL-DEPENDENT HYDROLASE"/>
    <property type="match status" value="1"/>
</dbReference>
<accession>A0A679J7Z5</accession>
<protein>
    <recommendedName>
        <fullName evidence="2">Metal-dependent hydrolase</fullName>
    </recommendedName>
</protein>
<dbReference type="RefSeq" id="WP_339091007.1">
    <property type="nucleotide sequence ID" value="NZ_LR743507.1"/>
</dbReference>
<organism evidence="1">
    <name type="scientific">Variovorax paradoxus</name>
    <dbReference type="NCBI Taxonomy" id="34073"/>
    <lineage>
        <taxon>Bacteria</taxon>
        <taxon>Pseudomonadati</taxon>
        <taxon>Pseudomonadota</taxon>
        <taxon>Betaproteobacteria</taxon>
        <taxon>Burkholderiales</taxon>
        <taxon>Comamonadaceae</taxon>
        <taxon>Variovorax</taxon>
    </lineage>
</organism>
<dbReference type="AlphaFoldDB" id="A0A679J7Z5"/>
<dbReference type="PIRSF" id="PIRSF007580">
    <property type="entry name" value="UCP07580"/>
    <property type="match status" value="1"/>
</dbReference>
<evidence type="ECO:0008006" key="2">
    <source>
        <dbReference type="Google" id="ProtNLM"/>
    </source>
</evidence>
<sequence length="283" mass="32383">MTELVVRRLLIDLQSPFARNWCGGDAFSTAFFNALSMSFPFGEQFFIDAVRDAMATLPPEAQEKYRAEVRGFIGQEATHRRIHSLFNQHLESQGLVDGWTARASKRLTLMEDADPRHALALTAATEHFTAMFAEWLLAHPKILDGAEPRLRTMWLWHSAEELEHKSVAFDIYKAAGGSDEWRNRWFRRVTMMFLGDLLHQTVDNLRHEKQLWKWSTWRSAARILLGRGGLLRGNVAGWRSYLRSDFHPAEQDSSLSERWLTENREQYVPVGGAAPQEAALAAS</sequence>
<reference evidence="1" key="1">
    <citation type="submission" date="2019-12" db="EMBL/GenBank/DDBJ databases">
        <authorList>
            <person name="Cremers G."/>
        </authorList>
    </citation>
    <scope>NUCLEOTIDE SEQUENCE</scope>
    <source>
        <strain evidence="1">Vvax</strain>
    </source>
</reference>
<dbReference type="PANTHER" id="PTHR39456">
    <property type="entry name" value="METAL-DEPENDENT HYDROLASE"/>
    <property type="match status" value="1"/>
</dbReference>